<name>A0ABV9W1S2_9ACTN</name>
<keyword evidence="1" id="KW-0472">Membrane</keyword>
<dbReference type="EMBL" id="JBHSIU010000041">
    <property type="protein sequence ID" value="MFC5002610.1"/>
    <property type="molecule type" value="Genomic_DNA"/>
</dbReference>
<dbReference type="Proteomes" id="UP001595912">
    <property type="component" value="Unassembled WGS sequence"/>
</dbReference>
<keyword evidence="3" id="KW-1185">Reference proteome</keyword>
<keyword evidence="1" id="KW-1133">Transmembrane helix</keyword>
<evidence type="ECO:0000313" key="2">
    <source>
        <dbReference type="EMBL" id="MFC5002610.1"/>
    </source>
</evidence>
<keyword evidence="1" id="KW-0812">Transmembrane</keyword>
<evidence type="ECO:0000313" key="3">
    <source>
        <dbReference type="Proteomes" id="UP001595912"/>
    </source>
</evidence>
<organism evidence="2 3">
    <name type="scientific">Dactylosporangium cerinum</name>
    <dbReference type="NCBI Taxonomy" id="1434730"/>
    <lineage>
        <taxon>Bacteria</taxon>
        <taxon>Bacillati</taxon>
        <taxon>Actinomycetota</taxon>
        <taxon>Actinomycetes</taxon>
        <taxon>Micromonosporales</taxon>
        <taxon>Micromonosporaceae</taxon>
        <taxon>Dactylosporangium</taxon>
    </lineage>
</organism>
<sequence length="263" mass="28011">MPEDAVRTLVTESVERHRPDQVPPFETITARWRRRRTIRRGAAAAAAVAVAAVAVPVALSTRSVGPGPQVAAPSVSASRLAGRVPLDVTGVSACHGADCRTVSDPGQVQLLVDDLNSTVPLNGYQGPCEPDPAGVTLTFSGPNVPYPVVTVFTSCTWWMIRGESQRYDASVRARDSVLQAQKFGMVVHDCYVTSPYLEPGNFATDYVGLTLAEAQSQAGRRGVLVRVLGEDGNCGGLINADAKGRNRVNLYLEGGRVKSASYF</sequence>
<proteinExistence type="predicted"/>
<reference evidence="3" key="1">
    <citation type="journal article" date="2019" name="Int. J. Syst. Evol. Microbiol.">
        <title>The Global Catalogue of Microorganisms (GCM) 10K type strain sequencing project: providing services to taxonomists for standard genome sequencing and annotation.</title>
        <authorList>
            <consortium name="The Broad Institute Genomics Platform"/>
            <consortium name="The Broad Institute Genome Sequencing Center for Infectious Disease"/>
            <person name="Wu L."/>
            <person name="Ma J."/>
        </authorList>
    </citation>
    <scope>NUCLEOTIDE SEQUENCE [LARGE SCALE GENOMIC DNA]</scope>
    <source>
        <strain evidence="3">CGMCC 4.7152</strain>
    </source>
</reference>
<feature type="transmembrane region" description="Helical" evidence="1">
    <location>
        <begin position="41"/>
        <end position="59"/>
    </location>
</feature>
<gene>
    <name evidence="2" type="ORF">ACFPIJ_32855</name>
</gene>
<evidence type="ECO:0000256" key="1">
    <source>
        <dbReference type="SAM" id="Phobius"/>
    </source>
</evidence>
<protein>
    <submittedName>
        <fullName evidence="2">Uncharacterized protein</fullName>
    </submittedName>
</protein>
<dbReference type="RefSeq" id="WP_380120809.1">
    <property type="nucleotide sequence ID" value="NZ_JBHSIU010000041.1"/>
</dbReference>
<accession>A0ABV9W1S2</accession>
<comment type="caution">
    <text evidence="2">The sequence shown here is derived from an EMBL/GenBank/DDBJ whole genome shotgun (WGS) entry which is preliminary data.</text>
</comment>